<reference evidence="4 5" key="1">
    <citation type="journal article" date="2017" name="Front. Microbiol.">
        <title>Double-Face Meets the Bacterial World: The Opportunistic Pathogen Stenotrophomonas maltophilia.</title>
        <authorList>
            <person name="Lira F."/>
            <person name="Berg G."/>
            <person name="Martinez J.L."/>
        </authorList>
    </citation>
    <scope>NUCLEOTIDE SEQUENCE [LARGE SCALE GENOMIC DNA]</scope>
    <source>
        <strain evidence="4 5">EA1</strain>
    </source>
</reference>
<dbReference type="EMBL" id="NEQV01000007">
    <property type="protein sequence ID" value="PJL24774.1"/>
    <property type="molecule type" value="Genomic_DNA"/>
</dbReference>
<dbReference type="Gene3D" id="3.40.50.360">
    <property type="match status" value="1"/>
</dbReference>
<keyword evidence="2" id="KW-0288">FMN</keyword>
<evidence type="ECO:0000256" key="2">
    <source>
        <dbReference type="ARBA" id="ARBA00022643"/>
    </source>
</evidence>
<sequence length="219" mass="24046">MQIIGASIVVASLAAFAVLLAVSVIERRQAGETAGIEPYMPSADARVSGVAVVYYSRSGNTGLAARHVARHLQARLYALNVPNHEIGVGSLVGALKAAVALKRDAGALPRTWPKTIDLASFDAVWLGSPVWLYSPASPIWSFVENNRFDGKHVVLFNTYNSHIGDEYISAFRDKVMSRGARSFEHRQLLRGRMTRQLSPEEMLEAIDREWFGINPDSPL</sequence>
<gene>
    <name evidence="4" type="ORF">B9Y64_18840</name>
</gene>
<dbReference type="Proteomes" id="UP000230167">
    <property type="component" value="Unassembled WGS sequence"/>
</dbReference>
<dbReference type="InterPro" id="IPR029039">
    <property type="entry name" value="Flavoprotein-like_sf"/>
</dbReference>
<dbReference type="AlphaFoldDB" id="A0A2J0U737"/>
<name>A0A2J0U737_STEMA</name>
<dbReference type="OrthoDB" id="9806505at2"/>
<protein>
    <recommendedName>
        <fullName evidence="3">Flavodoxin-like domain-containing protein</fullName>
    </recommendedName>
</protein>
<dbReference type="Pfam" id="PF12682">
    <property type="entry name" value="Flavodoxin_4"/>
    <property type="match status" value="1"/>
</dbReference>
<feature type="domain" description="Flavodoxin-like" evidence="3">
    <location>
        <begin position="50"/>
        <end position="211"/>
    </location>
</feature>
<dbReference type="SUPFAM" id="SSF52218">
    <property type="entry name" value="Flavoproteins"/>
    <property type="match status" value="1"/>
</dbReference>
<keyword evidence="1" id="KW-0285">Flavoprotein</keyword>
<organism evidence="4 5">
    <name type="scientific">Stenotrophomonas maltophilia</name>
    <name type="common">Pseudomonas maltophilia</name>
    <name type="synonym">Xanthomonas maltophilia</name>
    <dbReference type="NCBI Taxonomy" id="40324"/>
    <lineage>
        <taxon>Bacteria</taxon>
        <taxon>Pseudomonadati</taxon>
        <taxon>Pseudomonadota</taxon>
        <taxon>Gammaproteobacteria</taxon>
        <taxon>Lysobacterales</taxon>
        <taxon>Lysobacteraceae</taxon>
        <taxon>Stenotrophomonas</taxon>
        <taxon>Stenotrophomonas maltophilia group</taxon>
    </lineage>
</organism>
<dbReference type="PANTHER" id="PTHR39201:SF1">
    <property type="entry name" value="FLAVODOXIN-LIKE DOMAIN-CONTAINING PROTEIN"/>
    <property type="match status" value="1"/>
</dbReference>
<evidence type="ECO:0000256" key="1">
    <source>
        <dbReference type="ARBA" id="ARBA00022630"/>
    </source>
</evidence>
<accession>A0A2J0U737</accession>
<comment type="caution">
    <text evidence="4">The sequence shown here is derived from an EMBL/GenBank/DDBJ whole genome shotgun (WGS) entry which is preliminary data.</text>
</comment>
<dbReference type="InterPro" id="IPR008254">
    <property type="entry name" value="Flavodoxin/NO_synth"/>
</dbReference>
<dbReference type="GO" id="GO:0010181">
    <property type="term" value="F:FMN binding"/>
    <property type="evidence" value="ECO:0007669"/>
    <property type="project" value="InterPro"/>
</dbReference>
<proteinExistence type="predicted"/>
<evidence type="ECO:0000313" key="4">
    <source>
        <dbReference type="EMBL" id="PJL24774.1"/>
    </source>
</evidence>
<dbReference type="PANTHER" id="PTHR39201">
    <property type="entry name" value="EXPORTED PROTEIN-RELATED"/>
    <property type="match status" value="1"/>
</dbReference>
<dbReference type="PROSITE" id="PS50902">
    <property type="entry name" value="FLAVODOXIN_LIKE"/>
    <property type="match status" value="1"/>
</dbReference>
<evidence type="ECO:0000259" key="3">
    <source>
        <dbReference type="PROSITE" id="PS50902"/>
    </source>
</evidence>
<evidence type="ECO:0000313" key="5">
    <source>
        <dbReference type="Proteomes" id="UP000230167"/>
    </source>
</evidence>